<dbReference type="RefSeq" id="WP_282734594.1">
    <property type="nucleotide sequence ID" value="NZ_JASCQP010000018.1"/>
</dbReference>
<comment type="caution">
    <text evidence="2">The sequence shown here is derived from an EMBL/GenBank/DDBJ whole genome shotgun (WGS) entry which is preliminary data.</text>
</comment>
<reference evidence="2 3" key="1">
    <citation type="submission" date="2023-04" db="EMBL/GenBank/DDBJ databases">
        <title>Halomonas strains isolated from rhizosphere soil.</title>
        <authorList>
            <person name="Xu L."/>
            <person name="Sun J.-Q."/>
        </authorList>
    </citation>
    <scope>NUCLEOTIDE SEQUENCE [LARGE SCALE GENOMIC DNA]</scope>
    <source>
        <strain evidence="2 3">LR5S20</strain>
    </source>
</reference>
<evidence type="ECO:0000256" key="1">
    <source>
        <dbReference type="SAM" id="Phobius"/>
    </source>
</evidence>
<keyword evidence="1" id="KW-1133">Transmembrane helix</keyword>
<dbReference type="Pfam" id="PF25612">
    <property type="entry name" value="DUF7940"/>
    <property type="match status" value="1"/>
</dbReference>
<protein>
    <recommendedName>
        <fullName evidence="4">Holin</fullName>
    </recommendedName>
</protein>
<gene>
    <name evidence="2" type="ORF">QLQ83_05895</name>
</gene>
<keyword evidence="3" id="KW-1185">Reference proteome</keyword>
<sequence>MKLIPEAKRAGKLWSVRLAAIAAGLAAAEASLPLWEGMIPDGAFATLSSLVGIAAAVARVIRQEGFA</sequence>
<dbReference type="EMBL" id="JASCQP010000018">
    <property type="protein sequence ID" value="MDI5890619.1"/>
    <property type="molecule type" value="Genomic_DNA"/>
</dbReference>
<organism evidence="2 3">
    <name type="scientific">Halomonas rhizosphaerae</name>
    <dbReference type="NCBI Taxonomy" id="3043296"/>
    <lineage>
        <taxon>Bacteria</taxon>
        <taxon>Pseudomonadati</taxon>
        <taxon>Pseudomonadota</taxon>
        <taxon>Gammaproteobacteria</taxon>
        <taxon>Oceanospirillales</taxon>
        <taxon>Halomonadaceae</taxon>
        <taxon>Halomonas</taxon>
    </lineage>
</organism>
<keyword evidence="1" id="KW-0812">Transmembrane</keyword>
<evidence type="ECO:0000313" key="3">
    <source>
        <dbReference type="Proteomes" id="UP001225957"/>
    </source>
</evidence>
<feature type="transmembrane region" description="Helical" evidence="1">
    <location>
        <begin position="44"/>
        <end position="61"/>
    </location>
</feature>
<keyword evidence="1" id="KW-0472">Membrane</keyword>
<proteinExistence type="predicted"/>
<evidence type="ECO:0008006" key="4">
    <source>
        <dbReference type="Google" id="ProtNLM"/>
    </source>
</evidence>
<dbReference type="Proteomes" id="UP001225957">
    <property type="component" value="Unassembled WGS sequence"/>
</dbReference>
<dbReference type="InterPro" id="IPR057700">
    <property type="entry name" value="DUF7940"/>
</dbReference>
<evidence type="ECO:0000313" key="2">
    <source>
        <dbReference type="EMBL" id="MDI5890619.1"/>
    </source>
</evidence>
<accession>A0ABT6UXD8</accession>
<name>A0ABT6UXD8_9GAMM</name>